<reference evidence="3 4" key="1">
    <citation type="journal article" date="2007" name="Nature">
        <title>The medaka draft genome and insights into vertebrate genome evolution.</title>
        <authorList>
            <person name="Kasahara M."/>
            <person name="Naruse K."/>
            <person name="Sasaki S."/>
            <person name="Nakatani Y."/>
            <person name="Qu W."/>
            <person name="Ahsan B."/>
            <person name="Yamada T."/>
            <person name="Nagayasu Y."/>
            <person name="Doi K."/>
            <person name="Kasai Y."/>
            <person name="Jindo T."/>
            <person name="Kobayashi D."/>
            <person name="Shimada A."/>
            <person name="Toyoda A."/>
            <person name="Kuroki Y."/>
            <person name="Fujiyama A."/>
            <person name="Sasaki T."/>
            <person name="Shimizu A."/>
            <person name="Asakawa S."/>
            <person name="Shimizu N."/>
            <person name="Hashimoto S."/>
            <person name="Yang J."/>
            <person name="Lee Y."/>
            <person name="Matsushima K."/>
            <person name="Sugano S."/>
            <person name="Sakaizumi M."/>
            <person name="Narita T."/>
            <person name="Ohishi K."/>
            <person name="Haga S."/>
            <person name="Ohta F."/>
            <person name="Nomoto H."/>
            <person name="Nogata K."/>
            <person name="Morishita T."/>
            <person name="Endo T."/>
            <person name="Shin-I T."/>
            <person name="Takeda H."/>
            <person name="Morishita S."/>
            <person name="Kohara Y."/>
        </authorList>
    </citation>
    <scope>NUCLEOTIDE SEQUENCE [LARGE SCALE GENOMIC DNA]</scope>
    <source>
        <strain evidence="3 4">Hd-rR</strain>
    </source>
</reference>
<feature type="compositionally biased region" description="Basic residues" evidence="1">
    <location>
        <begin position="29"/>
        <end position="41"/>
    </location>
</feature>
<feature type="compositionally biased region" description="Low complexity" evidence="1">
    <location>
        <begin position="119"/>
        <end position="131"/>
    </location>
</feature>
<name>A0A3B3H8T4_ORYLA</name>
<keyword evidence="4" id="KW-1185">Reference proteome</keyword>
<feature type="signal peptide" evidence="2">
    <location>
        <begin position="1"/>
        <end position="18"/>
    </location>
</feature>
<proteinExistence type="predicted"/>
<feature type="chain" id="PRO_5017277543" description="Secreted protein" evidence="2">
    <location>
        <begin position="19"/>
        <end position="145"/>
    </location>
</feature>
<dbReference type="InParanoid" id="A0A3B3H8T4"/>
<organism evidence="3 4">
    <name type="scientific">Oryzias latipes</name>
    <name type="common">Japanese rice fish</name>
    <name type="synonym">Japanese killifish</name>
    <dbReference type="NCBI Taxonomy" id="8090"/>
    <lineage>
        <taxon>Eukaryota</taxon>
        <taxon>Metazoa</taxon>
        <taxon>Chordata</taxon>
        <taxon>Craniata</taxon>
        <taxon>Vertebrata</taxon>
        <taxon>Euteleostomi</taxon>
        <taxon>Actinopterygii</taxon>
        <taxon>Neopterygii</taxon>
        <taxon>Teleostei</taxon>
        <taxon>Neoteleostei</taxon>
        <taxon>Acanthomorphata</taxon>
        <taxon>Ovalentaria</taxon>
        <taxon>Atherinomorphae</taxon>
        <taxon>Beloniformes</taxon>
        <taxon>Adrianichthyidae</taxon>
        <taxon>Oryziinae</taxon>
        <taxon>Oryzias</taxon>
    </lineage>
</organism>
<feature type="region of interest" description="Disordered" evidence="1">
    <location>
        <begin position="26"/>
        <end position="145"/>
    </location>
</feature>
<dbReference type="AlphaFoldDB" id="A0A3B3H8T4"/>
<keyword evidence="2" id="KW-0732">Signal</keyword>
<evidence type="ECO:0000313" key="4">
    <source>
        <dbReference type="Proteomes" id="UP000001038"/>
    </source>
</evidence>
<dbReference type="Proteomes" id="UP000001038">
    <property type="component" value="Chromosome 21"/>
</dbReference>
<sequence length="145" mass="15731">MLLLLQLFVCLFLCCCSGFLRCDCSRPSRPQKSHLSGKRGHSSSSYLLVKSQKNPGSASNTSARKTAVDSYHVSTKRGRAWSSQHQSLRPNRHGSQGLPHTGTAQQSEGICPLGNPRLATQTRARGTTTRAPQPEPGSLFLSDPL</sequence>
<feature type="compositionally biased region" description="Polar residues" evidence="1">
    <location>
        <begin position="42"/>
        <end position="64"/>
    </location>
</feature>
<accession>A0A3B3H8T4</accession>
<evidence type="ECO:0008006" key="5">
    <source>
        <dbReference type="Google" id="ProtNLM"/>
    </source>
</evidence>
<reference evidence="3" key="2">
    <citation type="submission" date="2025-08" db="UniProtKB">
        <authorList>
            <consortium name="Ensembl"/>
        </authorList>
    </citation>
    <scope>IDENTIFICATION</scope>
    <source>
        <strain evidence="3">Hd-rR</strain>
    </source>
</reference>
<evidence type="ECO:0000256" key="1">
    <source>
        <dbReference type="SAM" id="MobiDB-lite"/>
    </source>
</evidence>
<dbReference type="Ensembl" id="ENSORLT00000039300.1">
    <property type="protein sequence ID" value="ENSORLP00000027930.1"/>
    <property type="gene ID" value="ENSORLG00000029098.1"/>
</dbReference>
<evidence type="ECO:0000313" key="3">
    <source>
        <dbReference type="Ensembl" id="ENSORLP00000027930.1"/>
    </source>
</evidence>
<reference evidence="3" key="3">
    <citation type="submission" date="2025-09" db="UniProtKB">
        <authorList>
            <consortium name="Ensembl"/>
        </authorList>
    </citation>
    <scope>IDENTIFICATION</scope>
    <source>
        <strain evidence="3">Hd-rR</strain>
    </source>
</reference>
<protein>
    <recommendedName>
        <fullName evidence="5">Secreted protein</fullName>
    </recommendedName>
</protein>
<evidence type="ECO:0000256" key="2">
    <source>
        <dbReference type="SAM" id="SignalP"/>
    </source>
</evidence>